<accession>A0A183FFP8</accession>
<evidence type="ECO:0000256" key="3">
    <source>
        <dbReference type="ARBA" id="ARBA00022617"/>
    </source>
</evidence>
<dbReference type="GO" id="GO:0005506">
    <property type="term" value="F:iron ion binding"/>
    <property type="evidence" value="ECO:0007669"/>
    <property type="project" value="InterPro"/>
</dbReference>
<feature type="transmembrane region" description="Helical" evidence="6">
    <location>
        <begin position="41"/>
        <end position="59"/>
    </location>
</feature>
<dbReference type="GO" id="GO:0016705">
    <property type="term" value="F:oxidoreductase activity, acting on paired donors, with incorporation or reduction of molecular oxygen"/>
    <property type="evidence" value="ECO:0007669"/>
    <property type="project" value="InterPro"/>
</dbReference>
<dbReference type="InterPro" id="IPR001128">
    <property type="entry name" value="Cyt_P450"/>
</dbReference>
<proteinExistence type="inferred from homology"/>
<reference evidence="9" key="2">
    <citation type="submission" date="2019-09" db="UniProtKB">
        <authorList>
            <consortium name="WormBaseParasite"/>
        </authorList>
    </citation>
    <scope>IDENTIFICATION</scope>
</reference>
<dbReference type="GO" id="GO:0004497">
    <property type="term" value="F:monooxygenase activity"/>
    <property type="evidence" value="ECO:0007669"/>
    <property type="project" value="UniProtKB-KW"/>
</dbReference>
<keyword evidence="6" id="KW-1133">Transmembrane helix</keyword>
<protein>
    <submittedName>
        <fullName evidence="9">Cytochrome P450 4V2</fullName>
    </submittedName>
</protein>
<dbReference type="SUPFAM" id="SSF48264">
    <property type="entry name" value="Cytochrome P450"/>
    <property type="match status" value="1"/>
</dbReference>
<evidence type="ECO:0000256" key="6">
    <source>
        <dbReference type="SAM" id="Phobius"/>
    </source>
</evidence>
<evidence type="ECO:0000313" key="8">
    <source>
        <dbReference type="Proteomes" id="UP000050761"/>
    </source>
</evidence>
<dbReference type="PANTHER" id="PTHR24291:SF194">
    <property type="entry name" value="CYTOCHROME P450 FAMILY"/>
    <property type="match status" value="1"/>
</dbReference>
<keyword evidence="6" id="KW-0472">Membrane</keyword>
<dbReference type="Gene3D" id="1.10.630.10">
    <property type="entry name" value="Cytochrome P450"/>
    <property type="match status" value="1"/>
</dbReference>
<evidence type="ECO:0000313" key="9">
    <source>
        <dbReference type="WBParaSite" id="HPBE_0000537201-mRNA-1"/>
    </source>
</evidence>
<dbReference type="WBParaSite" id="HPBE_0000537201-mRNA-1">
    <property type="protein sequence ID" value="HPBE_0000537201-mRNA-1"/>
    <property type="gene ID" value="HPBE_0000537201"/>
</dbReference>
<dbReference type="InterPro" id="IPR050196">
    <property type="entry name" value="Cytochrome_P450_Monoox"/>
</dbReference>
<comment type="similarity">
    <text evidence="2">Belongs to the cytochrome P450 family.</text>
</comment>
<dbReference type="AlphaFoldDB" id="A0A183FFP8"/>
<dbReference type="OrthoDB" id="1470350at2759"/>
<evidence type="ECO:0000313" key="7">
    <source>
        <dbReference type="EMBL" id="VDO64332.1"/>
    </source>
</evidence>
<keyword evidence="5" id="KW-0503">Monooxygenase</keyword>
<dbReference type="GO" id="GO:0020037">
    <property type="term" value="F:heme binding"/>
    <property type="evidence" value="ECO:0007669"/>
    <property type="project" value="InterPro"/>
</dbReference>
<keyword evidence="3" id="KW-0479">Metal-binding</keyword>
<keyword evidence="3" id="KW-0349">Heme</keyword>
<accession>A0A3P8AXB4</accession>
<keyword evidence="8" id="KW-1185">Reference proteome</keyword>
<reference evidence="7 8" key="1">
    <citation type="submission" date="2018-11" db="EMBL/GenBank/DDBJ databases">
        <authorList>
            <consortium name="Pathogen Informatics"/>
        </authorList>
    </citation>
    <scope>NUCLEOTIDE SEQUENCE [LARGE SCALE GENOMIC DNA]</scope>
</reference>
<organism evidence="8 9">
    <name type="scientific">Heligmosomoides polygyrus</name>
    <name type="common">Parasitic roundworm</name>
    <dbReference type="NCBI Taxonomy" id="6339"/>
    <lineage>
        <taxon>Eukaryota</taxon>
        <taxon>Metazoa</taxon>
        <taxon>Ecdysozoa</taxon>
        <taxon>Nematoda</taxon>
        <taxon>Chromadorea</taxon>
        <taxon>Rhabditida</taxon>
        <taxon>Rhabditina</taxon>
        <taxon>Rhabditomorpha</taxon>
        <taxon>Strongyloidea</taxon>
        <taxon>Heligmosomidae</taxon>
        <taxon>Heligmosomoides</taxon>
    </lineage>
</organism>
<keyword evidence="6" id="KW-0812">Transmembrane</keyword>
<evidence type="ECO:0000256" key="4">
    <source>
        <dbReference type="ARBA" id="ARBA00023004"/>
    </source>
</evidence>
<dbReference type="Proteomes" id="UP000050761">
    <property type="component" value="Unassembled WGS sequence"/>
</dbReference>
<comment type="cofactor">
    <cofactor evidence="1">
        <name>heme</name>
        <dbReference type="ChEBI" id="CHEBI:30413"/>
    </cofactor>
</comment>
<keyword evidence="4" id="KW-0408">Iron</keyword>
<evidence type="ECO:0000256" key="2">
    <source>
        <dbReference type="ARBA" id="ARBA00010617"/>
    </source>
</evidence>
<evidence type="ECO:0000256" key="1">
    <source>
        <dbReference type="ARBA" id="ARBA00001971"/>
    </source>
</evidence>
<dbReference type="Pfam" id="PF00067">
    <property type="entry name" value="p450"/>
    <property type="match status" value="1"/>
</dbReference>
<name>A0A183FFP8_HELPZ</name>
<sequence>MNCPRSYPLVGHALIMKPDAEGFINQVMGMAYMYPDTPRMVLLWLGTIPIVMLYSARLVEKILSSSRHLNKGFAYRLLEAWLGQGIITSNMVKWRPTRKLLTPTFHYDILKDYMPTFNEQSQILVKKLAHEPVELLSVITLCGLDIICETSMGKSANAQLDKDNDYVRAVHKINVLVQERTKNPLMWNDFIYNKFGNGEEEKKCLETLQSFTKKVIAERRKHLEDRNWQFEGRLAFLDLLLDMAHQGQIDDDEIQCQVDTVMFAGHDTTSTGSSWALYLLGCYPEIQRKVQVWAGCSVNSLDEFQWVEIIIIIYYMVHRKAKEATAKKHNTIQFMNNKRGSTV</sequence>
<dbReference type="EMBL" id="UZAH01025459">
    <property type="protein sequence ID" value="VDO64332.1"/>
    <property type="molecule type" value="Genomic_DNA"/>
</dbReference>
<keyword evidence="5" id="KW-0560">Oxidoreductase</keyword>
<dbReference type="InterPro" id="IPR036396">
    <property type="entry name" value="Cyt_P450_sf"/>
</dbReference>
<dbReference type="PANTHER" id="PTHR24291">
    <property type="entry name" value="CYTOCHROME P450 FAMILY 4"/>
    <property type="match status" value="1"/>
</dbReference>
<evidence type="ECO:0000256" key="5">
    <source>
        <dbReference type="ARBA" id="ARBA00023033"/>
    </source>
</evidence>
<gene>
    <name evidence="7" type="ORF">HPBE_LOCUS5373</name>
</gene>